<dbReference type="PROSITE" id="PS51212">
    <property type="entry name" value="WSC"/>
    <property type="match status" value="1"/>
</dbReference>
<comment type="caution">
    <text evidence="12">The sequence shown here is derived from an EMBL/GenBank/DDBJ whole genome shotgun (WGS) entry which is preliminary data.</text>
</comment>
<feature type="disulfide bond" evidence="7">
    <location>
        <begin position="542"/>
        <end position="552"/>
    </location>
</feature>
<evidence type="ECO:0000313" key="13">
    <source>
        <dbReference type="Proteomes" id="UP000683360"/>
    </source>
</evidence>
<keyword evidence="1" id="KW-0732">Signal</keyword>
<dbReference type="GO" id="GO:0016020">
    <property type="term" value="C:membrane"/>
    <property type="evidence" value="ECO:0007669"/>
    <property type="project" value="InterPro"/>
</dbReference>
<evidence type="ECO:0000256" key="3">
    <source>
        <dbReference type="ARBA" id="ARBA00023157"/>
    </source>
</evidence>
<evidence type="ECO:0000256" key="6">
    <source>
        <dbReference type="PROSITE-ProRule" id="PRU00076"/>
    </source>
</evidence>
<dbReference type="PRINTS" id="PR00258">
    <property type="entry name" value="SPERACTRCPTR"/>
</dbReference>
<dbReference type="GO" id="GO:0005509">
    <property type="term" value="F:calcium ion binding"/>
    <property type="evidence" value="ECO:0007669"/>
    <property type="project" value="InterPro"/>
</dbReference>
<evidence type="ECO:0000256" key="1">
    <source>
        <dbReference type="ARBA" id="ARBA00022729"/>
    </source>
</evidence>
<keyword evidence="4" id="KW-0675">Receptor</keyword>
<organism evidence="12 13">
    <name type="scientific">Mytilus edulis</name>
    <name type="common">Blue mussel</name>
    <dbReference type="NCBI Taxonomy" id="6550"/>
    <lineage>
        <taxon>Eukaryota</taxon>
        <taxon>Metazoa</taxon>
        <taxon>Spiralia</taxon>
        <taxon>Lophotrochozoa</taxon>
        <taxon>Mollusca</taxon>
        <taxon>Bivalvia</taxon>
        <taxon>Autobranchia</taxon>
        <taxon>Pteriomorphia</taxon>
        <taxon>Mytilida</taxon>
        <taxon>Mytiloidea</taxon>
        <taxon>Mytilidae</taxon>
        <taxon>Mytilinae</taxon>
        <taxon>Mytilus</taxon>
    </lineage>
</organism>
<evidence type="ECO:0000256" key="2">
    <source>
        <dbReference type="ARBA" id="ARBA00022737"/>
    </source>
</evidence>
<dbReference type="PROSITE" id="PS00022">
    <property type="entry name" value="EGF_1"/>
    <property type="match status" value="1"/>
</dbReference>
<dbReference type="SMART" id="SM00181">
    <property type="entry name" value="EGF"/>
    <property type="match status" value="1"/>
</dbReference>
<dbReference type="Pfam" id="PF00008">
    <property type="entry name" value="EGF"/>
    <property type="match status" value="1"/>
</dbReference>
<dbReference type="InterPro" id="IPR001190">
    <property type="entry name" value="SRCR"/>
</dbReference>
<proteinExistence type="predicted"/>
<comment type="caution">
    <text evidence="7">Lacks conserved residue(s) required for the propagation of feature annotation.</text>
</comment>
<keyword evidence="5" id="KW-0325">Glycoprotein</keyword>
<feature type="compositionally biased region" description="Polar residues" evidence="8">
    <location>
        <begin position="163"/>
        <end position="184"/>
    </location>
</feature>
<dbReference type="CDD" id="cd00054">
    <property type="entry name" value="EGF_CA"/>
    <property type="match status" value="1"/>
</dbReference>
<dbReference type="Proteomes" id="UP000683360">
    <property type="component" value="Unassembled WGS sequence"/>
</dbReference>
<keyword evidence="13" id="KW-1185">Reference proteome</keyword>
<accession>A0A8S3U4T0</accession>
<gene>
    <name evidence="12" type="ORF">MEDL_53142</name>
</gene>
<dbReference type="InterPro" id="IPR002889">
    <property type="entry name" value="WSC_carb-bd"/>
</dbReference>
<feature type="domain" description="WSC" evidence="11">
    <location>
        <begin position="10"/>
        <end position="109"/>
    </location>
</feature>
<dbReference type="PROSITE" id="PS00420">
    <property type="entry name" value="SRCR_1"/>
    <property type="match status" value="2"/>
</dbReference>
<evidence type="ECO:0000313" key="12">
    <source>
        <dbReference type="EMBL" id="CAG2240873.1"/>
    </source>
</evidence>
<keyword evidence="2" id="KW-0677">Repeat</keyword>
<evidence type="ECO:0000259" key="11">
    <source>
        <dbReference type="PROSITE" id="PS51212"/>
    </source>
</evidence>
<feature type="domain" description="SRCR" evidence="10">
    <location>
        <begin position="472"/>
        <end position="552"/>
    </location>
</feature>
<name>A0A8S3U4T0_MYTED</name>
<evidence type="ECO:0000259" key="10">
    <source>
        <dbReference type="PROSITE" id="PS50287"/>
    </source>
</evidence>
<dbReference type="SMART" id="SM00202">
    <property type="entry name" value="SR"/>
    <property type="match status" value="2"/>
</dbReference>
<dbReference type="Gene3D" id="2.10.25.10">
    <property type="entry name" value="Laminin"/>
    <property type="match status" value="1"/>
</dbReference>
<dbReference type="InterPro" id="IPR001881">
    <property type="entry name" value="EGF-like_Ca-bd_dom"/>
</dbReference>
<dbReference type="SUPFAM" id="SSF57196">
    <property type="entry name" value="EGF/Laminin"/>
    <property type="match status" value="1"/>
</dbReference>
<dbReference type="PANTHER" id="PTHR48071">
    <property type="entry name" value="SRCR DOMAIN-CONTAINING PROTEIN"/>
    <property type="match status" value="1"/>
</dbReference>
<reference evidence="12" key="1">
    <citation type="submission" date="2021-03" db="EMBL/GenBank/DDBJ databases">
        <authorList>
            <person name="Bekaert M."/>
        </authorList>
    </citation>
    <scope>NUCLEOTIDE SEQUENCE</scope>
</reference>
<dbReference type="Pfam" id="PF00530">
    <property type="entry name" value="SRCR"/>
    <property type="match status" value="2"/>
</dbReference>
<dbReference type="SMART" id="SM00179">
    <property type="entry name" value="EGF_CA"/>
    <property type="match status" value="1"/>
</dbReference>
<dbReference type="PROSITE" id="PS01186">
    <property type="entry name" value="EGF_2"/>
    <property type="match status" value="1"/>
</dbReference>
<dbReference type="InterPro" id="IPR036772">
    <property type="entry name" value="SRCR-like_dom_sf"/>
</dbReference>
<dbReference type="SMART" id="SM00321">
    <property type="entry name" value="WSC"/>
    <property type="match status" value="1"/>
</dbReference>
<dbReference type="FunFam" id="3.10.250.10:FF:000007">
    <property type="entry name" value="Soluble scavenger receptor cysteine-rich domain-containing protein SSC5D"/>
    <property type="match status" value="1"/>
</dbReference>
<feature type="compositionally biased region" description="Low complexity" evidence="8">
    <location>
        <begin position="147"/>
        <end position="162"/>
    </location>
</feature>
<protein>
    <submittedName>
        <fullName evidence="12">Uncharacterized protein</fullName>
    </submittedName>
</protein>
<feature type="domain" description="SRCR" evidence="10">
    <location>
        <begin position="365"/>
        <end position="466"/>
    </location>
</feature>
<dbReference type="PROSITE" id="PS00010">
    <property type="entry name" value="ASX_HYDROXYL"/>
    <property type="match status" value="1"/>
</dbReference>
<dbReference type="SUPFAM" id="SSF56487">
    <property type="entry name" value="SRCR-like"/>
    <property type="match status" value="2"/>
</dbReference>
<dbReference type="PROSITE" id="PS50287">
    <property type="entry name" value="SRCR_2"/>
    <property type="match status" value="2"/>
</dbReference>
<evidence type="ECO:0000256" key="5">
    <source>
        <dbReference type="ARBA" id="ARBA00023180"/>
    </source>
</evidence>
<dbReference type="Gene3D" id="3.10.250.10">
    <property type="entry name" value="SRCR-like domain"/>
    <property type="match status" value="2"/>
</dbReference>
<dbReference type="EMBL" id="CAJPWZ010002577">
    <property type="protein sequence ID" value="CAG2240873.1"/>
    <property type="molecule type" value="Genomic_DNA"/>
</dbReference>
<feature type="domain" description="EGF-like" evidence="9">
    <location>
        <begin position="323"/>
        <end position="359"/>
    </location>
</feature>
<sequence>MISSCIVITETAYLGCFENSNNIILRGTYLHNWDYQTNPFMTVEHCVSSCDALDFDYAGLETGFECYCDSILHQNLTERRRPESECNLPCPLGTAFCGGNYRLSLYQINVQVDTTVAAINVRSTIPAATRKPVIKYAVITNLVDVTSKSESPTPMTTSTTNSADVTSESETPIPMTSSSKTNSVDVTNKVEPVTSMTSSSMKNSVSFSTNSKETSTITSNTSIEDTNTLVSLSGKETSRKPPTPKTVQMYTTLSSTDNTTTDGNVCTCSCYDINSNAFKEEIEKLIRELAIDRRTDDACYPNPCSWRERCVRTTTEAYVCLTISTPCDDVICQNGGTCKNGPSTFTCQCVEGFNGTFCEEEFLKVRLVNGVDSLEGRVEIYINGTWGTICDDEFGDEEASVICGMLGYNETGSVPYIRAYFGEGYGSIVLDDLNCIGTETDIFDCQSGGLFQHNCAHSEDAGVVCQEDFMEVRLVDGNNSLEGRVEIYVNGIWGTICDDGFGDEEASVICGMLGYHNARSVPYSKAHFGEGYGSIVLDDLNCIGTETDIFDCQSDGLFNIIVGIAKMLELPVKKVSIKDKDQCTYKNVSVENHAIFINFFSRFIKTCVSCSHSLALTMFYMKIKT</sequence>
<evidence type="ECO:0000256" key="4">
    <source>
        <dbReference type="ARBA" id="ARBA00023170"/>
    </source>
</evidence>
<evidence type="ECO:0000256" key="7">
    <source>
        <dbReference type="PROSITE-ProRule" id="PRU00196"/>
    </source>
</evidence>
<evidence type="ECO:0000259" key="9">
    <source>
        <dbReference type="PROSITE" id="PS50026"/>
    </source>
</evidence>
<dbReference type="FunFam" id="3.10.250.10:FF:000011">
    <property type="entry name" value="Scavenger receptor class A member 5"/>
    <property type="match status" value="1"/>
</dbReference>
<evidence type="ECO:0000256" key="8">
    <source>
        <dbReference type="SAM" id="MobiDB-lite"/>
    </source>
</evidence>
<dbReference type="OrthoDB" id="6286334at2759"/>
<dbReference type="InterPro" id="IPR000742">
    <property type="entry name" value="EGF"/>
</dbReference>
<dbReference type="Pfam" id="PF01822">
    <property type="entry name" value="WSC"/>
    <property type="match status" value="1"/>
</dbReference>
<keyword evidence="3 7" id="KW-1015">Disulfide bond</keyword>
<feature type="region of interest" description="Disordered" evidence="8">
    <location>
        <begin position="147"/>
        <end position="184"/>
    </location>
</feature>
<dbReference type="AlphaFoldDB" id="A0A8S3U4T0"/>
<dbReference type="PROSITE" id="PS50026">
    <property type="entry name" value="EGF_3"/>
    <property type="match status" value="1"/>
</dbReference>
<dbReference type="InterPro" id="IPR000152">
    <property type="entry name" value="EGF-type_Asp/Asn_hydroxyl_site"/>
</dbReference>
<feature type="disulfide bond" evidence="6">
    <location>
        <begin position="349"/>
        <end position="358"/>
    </location>
</feature>
<feature type="disulfide bond" evidence="7">
    <location>
        <begin position="435"/>
        <end position="445"/>
    </location>
</feature>
<keyword evidence="6" id="KW-0245">EGF-like domain</keyword>
<dbReference type="PANTHER" id="PTHR48071:SF18">
    <property type="entry name" value="DELETED IN MALIGNANT BRAIN TUMORS 1 PROTEIN-RELATED"/>
    <property type="match status" value="1"/>
</dbReference>